<gene>
    <name evidence="3" type="ORF">ANIA_02657</name>
</gene>
<dbReference type="eggNOG" id="ENOG502QU74">
    <property type="taxonomic scope" value="Eukaryota"/>
</dbReference>
<dbReference type="AlphaFoldDB" id="Q5B9X3"/>
<sequence>MTTLRIPASSPYYNLGAYTLPISTANSNTQVWFNRGLIWIYAFNHGEAVYCFNQAIAYDPCCAMAHWGLAYAVGPNYNKPWERFDQRDRLASAKTGYEAAQRAARLAEDKSEAESEAEVGADGASSTRLKPWEKAVILAMQSRFENGRPPKDPSAVNRRYAAAMGRVYEVFGNDIDIAVLYADALMNVTPWALWNLATGAPAKNAPTMLVKPVLERALLQEGADKHPGLLHLYIHYIEMSPAPDSDRGLDVADKLRDLVPDAGHIHHMPTHLDVLVGDWKKSIESNYKATLADDRYLAMSETRGLIYAAMFAGQQKTAINAVARMEKSVPSWEGVLSIRSPPLADWVENFLATRVHVMIRFGMWRELIGMDLPHNQRLFCVTTATTHYAKGLAYAAMGNIEKAKRERFLFHKSKALVPASRRAYNSKALDTLAVGSAMLDGEIAYRQQKYKDAWRHLRRSTKLDDQLPYSEPWAWMQPSRHAYAALLLEQGYVEQAAAEYRADLGLDTTLIRPRRHPRNVWALIGYKECLMRMWRLQEVNEIEKDLREALEGADIPIRASCFCRLDAAETEDEVIPTDTKPRQRSHRACGQRDKERGSRL</sequence>
<dbReference type="RefSeq" id="XP_660261.1">
    <property type="nucleotide sequence ID" value="XM_655169.1"/>
</dbReference>
<feature type="compositionally biased region" description="Basic and acidic residues" evidence="2">
    <location>
        <begin position="590"/>
        <end position="600"/>
    </location>
</feature>
<dbReference type="SUPFAM" id="SSF48452">
    <property type="entry name" value="TPR-like"/>
    <property type="match status" value="2"/>
</dbReference>
<dbReference type="PROSITE" id="PS50005">
    <property type="entry name" value="TPR"/>
    <property type="match status" value="1"/>
</dbReference>
<evidence type="ECO:0000256" key="2">
    <source>
        <dbReference type="SAM" id="MobiDB-lite"/>
    </source>
</evidence>
<dbReference type="InterPro" id="IPR019734">
    <property type="entry name" value="TPR_rpt"/>
</dbReference>
<dbReference type="HOGENOM" id="CLU_011527_0_1_1"/>
<dbReference type="Proteomes" id="UP000000560">
    <property type="component" value="Chromosome VI"/>
</dbReference>
<accession>C8VHE3</accession>
<feature type="repeat" description="TPR" evidence="1">
    <location>
        <begin position="29"/>
        <end position="62"/>
    </location>
</feature>
<proteinExistence type="predicted"/>
<keyword evidence="4" id="KW-1185">Reference proteome</keyword>
<dbReference type="EMBL" id="BN001306">
    <property type="protein sequence ID" value="CBF84265.1"/>
    <property type="molecule type" value="Genomic_DNA"/>
</dbReference>
<dbReference type="InterPro" id="IPR011990">
    <property type="entry name" value="TPR-like_helical_dom_sf"/>
</dbReference>
<accession>Q5B9X3</accession>
<keyword evidence="1" id="KW-0802">TPR repeat</keyword>
<dbReference type="VEuPathDB" id="FungiDB:AN2657"/>
<dbReference type="PANTHER" id="PTHR45588:SF2">
    <property type="entry name" value="TPR DOMAIN PROTEIN (AFU_ORTHOLOGUE AFUA_3G00240)"/>
    <property type="match status" value="1"/>
</dbReference>
<evidence type="ECO:0000313" key="3">
    <source>
        <dbReference type="EMBL" id="CBF84265.1"/>
    </source>
</evidence>
<dbReference type="OMA" id="LMEMSPT"/>
<organism evidence="3 4">
    <name type="scientific">Emericella nidulans (strain FGSC A4 / ATCC 38163 / CBS 112.46 / NRRL 194 / M139)</name>
    <name type="common">Aspergillus nidulans</name>
    <dbReference type="NCBI Taxonomy" id="227321"/>
    <lineage>
        <taxon>Eukaryota</taxon>
        <taxon>Fungi</taxon>
        <taxon>Dikarya</taxon>
        <taxon>Ascomycota</taxon>
        <taxon>Pezizomycotina</taxon>
        <taxon>Eurotiomycetes</taxon>
        <taxon>Eurotiomycetidae</taxon>
        <taxon>Eurotiales</taxon>
        <taxon>Aspergillaceae</taxon>
        <taxon>Aspergillus</taxon>
        <taxon>Aspergillus subgen. Nidulantes</taxon>
    </lineage>
</organism>
<name>Q5B9X3_EMENI</name>
<protein>
    <submittedName>
        <fullName evidence="3">Uncharacterized protein</fullName>
    </submittedName>
</protein>
<dbReference type="OrthoDB" id="414774at2759"/>
<feature type="region of interest" description="Disordered" evidence="2">
    <location>
        <begin position="573"/>
        <end position="600"/>
    </location>
</feature>
<evidence type="ECO:0000313" key="4">
    <source>
        <dbReference type="Proteomes" id="UP000000560"/>
    </source>
</evidence>
<dbReference type="Gene3D" id="1.25.40.10">
    <property type="entry name" value="Tetratricopeptide repeat domain"/>
    <property type="match status" value="2"/>
</dbReference>
<dbReference type="PANTHER" id="PTHR45588">
    <property type="entry name" value="TPR DOMAIN-CONTAINING PROTEIN"/>
    <property type="match status" value="1"/>
</dbReference>
<dbReference type="GeneID" id="2874312"/>
<dbReference type="InParanoid" id="Q5B9X3"/>
<evidence type="ECO:0000256" key="1">
    <source>
        <dbReference type="PROSITE-ProRule" id="PRU00339"/>
    </source>
</evidence>
<reference evidence="4" key="2">
    <citation type="journal article" date="2009" name="Fungal Genet. Biol.">
        <title>The 2008 update of the Aspergillus nidulans genome annotation: a community effort.</title>
        <authorList>
            <person name="Wortman J.R."/>
            <person name="Gilsenan J.M."/>
            <person name="Joardar V."/>
            <person name="Deegan J."/>
            <person name="Clutterbuck J."/>
            <person name="Andersen M.R."/>
            <person name="Archer D."/>
            <person name="Bencina M."/>
            <person name="Braus G."/>
            <person name="Coutinho P."/>
            <person name="von Dohren H."/>
            <person name="Doonan J."/>
            <person name="Driessen A.J."/>
            <person name="Durek P."/>
            <person name="Espeso E."/>
            <person name="Fekete E."/>
            <person name="Flipphi M."/>
            <person name="Estrada C.G."/>
            <person name="Geysens S."/>
            <person name="Goldman G."/>
            <person name="de Groot P.W."/>
            <person name="Hansen K."/>
            <person name="Harris S.D."/>
            <person name="Heinekamp T."/>
            <person name="Helmstaedt K."/>
            <person name="Henrissat B."/>
            <person name="Hofmann G."/>
            <person name="Homan T."/>
            <person name="Horio T."/>
            <person name="Horiuchi H."/>
            <person name="James S."/>
            <person name="Jones M."/>
            <person name="Karaffa L."/>
            <person name="Karanyi Z."/>
            <person name="Kato M."/>
            <person name="Keller N."/>
            <person name="Kelly D.E."/>
            <person name="Kiel J.A."/>
            <person name="Kim J.M."/>
            <person name="van der Klei I.J."/>
            <person name="Klis F.M."/>
            <person name="Kovalchuk A."/>
            <person name="Krasevec N."/>
            <person name="Kubicek C.P."/>
            <person name="Liu B."/>
            <person name="Maccabe A."/>
            <person name="Meyer V."/>
            <person name="Mirabito P."/>
            <person name="Miskei M."/>
            <person name="Mos M."/>
            <person name="Mullins J."/>
            <person name="Nelson D.R."/>
            <person name="Nielsen J."/>
            <person name="Oakley B.R."/>
            <person name="Osmani S.A."/>
            <person name="Pakula T."/>
            <person name="Paszewski A."/>
            <person name="Paulsen I."/>
            <person name="Pilsyk S."/>
            <person name="Pocsi I."/>
            <person name="Punt P.J."/>
            <person name="Ram A.F."/>
            <person name="Ren Q."/>
            <person name="Robellet X."/>
            <person name="Robson G."/>
            <person name="Seiboth B."/>
            <person name="van Solingen P."/>
            <person name="Specht T."/>
            <person name="Sun J."/>
            <person name="Taheri-Talesh N."/>
            <person name="Takeshita N."/>
            <person name="Ussery D."/>
            <person name="vanKuyk P.A."/>
            <person name="Visser H."/>
            <person name="van de Vondervoort P.J."/>
            <person name="de Vries R.P."/>
            <person name="Walton J."/>
            <person name="Xiang X."/>
            <person name="Xiong Y."/>
            <person name="Zeng A.P."/>
            <person name="Brandt B.W."/>
            <person name="Cornell M.J."/>
            <person name="van den Hondel C.A."/>
            <person name="Visser J."/>
            <person name="Oliver S.G."/>
            <person name="Turner G."/>
        </authorList>
    </citation>
    <scope>GENOME REANNOTATION</scope>
    <source>
        <strain evidence="4">FGSC A4 / ATCC 38163 / CBS 112.46 / NRRL 194 / M139</strain>
    </source>
</reference>
<reference evidence="4" key="1">
    <citation type="journal article" date="2005" name="Nature">
        <title>Sequencing of Aspergillus nidulans and comparative analysis with A. fumigatus and A. oryzae.</title>
        <authorList>
            <person name="Galagan J.E."/>
            <person name="Calvo S.E."/>
            <person name="Cuomo C."/>
            <person name="Ma L.J."/>
            <person name="Wortman J.R."/>
            <person name="Batzoglou S."/>
            <person name="Lee S.I."/>
            <person name="Basturkmen M."/>
            <person name="Spevak C.C."/>
            <person name="Clutterbuck J."/>
            <person name="Kapitonov V."/>
            <person name="Jurka J."/>
            <person name="Scazzocchio C."/>
            <person name="Farman M."/>
            <person name="Butler J."/>
            <person name="Purcell S."/>
            <person name="Harris S."/>
            <person name="Braus G.H."/>
            <person name="Draht O."/>
            <person name="Busch S."/>
            <person name="D'Enfert C."/>
            <person name="Bouchier C."/>
            <person name="Goldman G.H."/>
            <person name="Bell-Pedersen D."/>
            <person name="Griffiths-Jones S."/>
            <person name="Doonan J.H."/>
            <person name="Yu J."/>
            <person name="Vienken K."/>
            <person name="Pain A."/>
            <person name="Freitag M."/>
            <person name="Selker E.U."/>
            <person name="Archer D.B."/>
            <person name="Penalva M.A."/>
            <person name="Oakley B.R."/>
            <person name="Momany M."/>
            <person name="Tanaka T."/>
            <person name="Kumagai T."/>
            <person name="Asai K."/>
            <person name="Machida M."/>
            <person name="Nierman W.C."/>
            <person name="Denning D.W."/>
            <person name="Caddick M."/>
            <person name="Hynes M."/>
            <person name="Paoletti M."/>
            <person name="Fischer R."/>
            <person name="Miller B."/>
            <person name="Dyer P."/>
            <person name="Sachs M.S."/>
            <person name="Osmani S.A."/>
            <person name="Birren B.W."/>
        </authorList>
    </citation>
    <scope>NUCLEOTIDE SEQUENCE [LARGE SCALE GENOMIC DNA]</scope>
    <source>
        <strain evidence="4">FGSC A4 / ATCC 38163 / CBS 112.46 / NRRL 194 / M139</strain>
    </source>
</reference>
<dbReference type="KEGG" id="ani:ANIA_02657"/>